<dbReference type="Proteomes" id="UP000681722">
    <property type="component" value="Unassembled WGS sequence"/>
</dbReference>
<evidence type="ECO:0000313" key="4">
    <source>
        <dbReference type="EMBL" id="CAF3916285.1"/>
    </source>
</evidence>
<evidence type="ECO:0000313" key="5">
    <source>
        <dbReference type="Proteomes" id="UP000663829"/>
    </source>
</evidence>
<accession>A0A814SUQ8</accession>
<dbReference type="Proteomes" id="UP000677228">
    <property type="component" value="Unassembled WGS sequence"/>
</dbReference>
<keyword evidence="5" id="KW-1185">Reference proteome</keyword>
<evidence type="ECO:0000313" key="1">
    <source>
        <dbReference type="EMBL" id="CAF1048386.1"/>
    </source>
</evidence>
<name>A0A814SUQ8_9BILA</name>
<protein>
    <submittedName>
        <fullName evidence="2">Uncharacterized protein</fullName>
    </submittedName>
</protein>
<organism evidence="2 5">
    <name type="scientific">Didymodactylos carnosus</name>
    <dbReference type="NCBI Taxonomy" id="1234261"/>
    <lineage>
        <taxon>Eukaryota</taxon>
        <taxon>Metazoa</taxon>
        <taxon>Spiralia</taxon>
        <taxon>Gnathifera</taxon>
        <taxon>Rotifera</taxon>
        <taxon>Eurotatoria</taxon>
        <taxon>Bdelloidea</taxon>
        <taxon>Philodinida</taxon>
        <taxon>Philodinidae</taxon>
        <taxon>Didymodactylos</taxon>
    </lineage>
</organism>
<dbReference type="EMBL" id="CAJOBA010007920">
    <property type="protein sequence ID" value="CAF3815963.1"/>
    <property type="molecule type" value="Genomic_DNA"/>
</dbReference>
<dbReference type="Proteomes" id="UP000682733">
    <property type="component" value="Unassembled WGS sequence"/>
</dbReference>
<dbReference type="EMBL" id="CAJNOK010007909">
    <property type="protein sequence ID" value="CAF1048386.1"/>
    <property type="molecule type" value="Genomic_DNA"/>
</dbReference>
<dbReference type="EMBL" id="CAJNOQ010006944">
    <property type="protein sequence ID" value="CAF1152790.1"/>
    <property type="molecule type" value="Genomic_DNA"/>
</dbReference>
<reference evidence="2" key="1">
    <citation type="submission" date="2021-02" db="EMBL/GenBank/DDBJ databases">
        <authorList>
            <person name="Nowell W R."/>
        </authorList>
    </citation>
    <scope>NUCLEOTIDE SEQUENCE</scope>
</reference>
<evidence type="ECO:0000313" key="3">
    <source>
        <dbReference type="EMBL" id="CAF3815963.1"/>
    </source>
</evidence>
<dbReference type="EMBL" id="CAJOBC010006944">
    <property type="protein sequence ID" value="CAF3916285.1"/>
    <property type="molecule type" value="Genomic_DNA"/>
</dbReference>
<dbReference type="Proteomes" id="UP000663829">
    <property type="component" value="Unassembled WGS sequence"/>
</dbReference>
<dbReference type="AlphaFoldDB" id="A0A814SUQ8"/>
<sequence length="91" mass="10253">MTSRASLYTRKKVAKEQAYYKYGISLDDINKYLLLATKDFDSDNTLVPHDGNENVTVAKDLDTLQLNTVIPSVNNDLDETNSMADSEEPHE</sequence>
<evidence type="ECO:0000313" key="2">
    <source>
        <dbReference type="EMBL" id="CAF1152790.1"/>
    </source>
</evidence>
<gene>
    <name evidence="2" type="ORF">GPM918_LOCUS21270</name>
    <name evidence="1" type="ORF">OVA965_LOCUS16841</name>
    <name evidence="4" type="ORF">SRO942_LOCUS21267</name>
    <name evidence="3" type="ORF">TMI583_LOCUS16850</name>
</gene>
<proteinExistence type="predicted"/>
<comment type="caution">
    <text evidence="2">The sequence shown here is derived from an EMBL/GenBank/DDBJ whole genome shotgun (WGS) entry which is preliminary data.</text>
</comment>